<reference evidence="6 7" key="1">
    <citation type="submission" date="2022-02" db="EMBL/GenBank/DDBJ databases">
        <title>The genome sequence of Shewanella sp. 3B26.</title>
        <authorList>
            <person name="Du J."/>
        </authorList>
    </citation>
    <scope>NUCLEOTIDE SEQUENCE [LARGE SCALE GENOMIC DNA]</scope>
    <source>
        <strain evidence="6 7">3B26</strain>
    </source>
</reference>
<dbReference type="Proteomes" id="UP001297581">
    <property type="component" value="Unassembled WGS sequence"/>
</dbReference>
<dbReference type="EMBL" id="JAKUDL010000003">
    <property type="protein sequence ID" value="MCH4294765.1"/>
    <property type="molecule type" value="Genomic_DNA"/>
</dbReference>
<evidence type="ECO:0000256" key="2">
    <source>
        <dbReference type="ARBA" id="ARBA00023015"/>
    </source>
</evidence>
<dbReference type="InterPro" id="IPR036388">
    <property type="entry name" value="WH-like_DNA-bd_sf"/>
</dbReference>
<dbReference type="PRINTS" id="PR00039">
    <property type="entry name" value="HTHLYSR"/>
</dbReference>
<dbReference type="PANTHER" id="PTHR30126:SF22">
    <property type="entry name" value="HTH-TYPE TRANSCRIPTIONAL REGULATOR YHAJ-RELATED"/>
    <property type="match status" value="1"/>
</dbReference>
<comment type="caution">
    <text evidence="6">The sequence shown here is derived from an EMBL/GenBank/DDBJ whole genome shotgun (WGS) entry which is preliminary data.</text>
</comment>
<evidence type="ECO:0000259" key="5">
    <source>
        <dbReference type="PROSITE" id="PS50931"/>
    </source>
</evidence>
<dbReference type="PROSITE" id="PS50931">
    <property type="entry name" value="HTH_LYSR"/>
    <property type="match status" value="1"/>
</dbReference>
<dbReference type="Gene3D" id="1.10.10.10">
    <property type="entry name" value="Winged helix-like DNA-binding domain superfamily/Winged helix DNA-binding domain"/>
    <property type="match status" value="1"/>
</dbReference>
<evidence type="ECO:0000313" key="6">
    <source>
        <dbReference type="EMBL" id="MCH4294765.1"/>
    </source>
</evidence>
<evidence type="ECO:0000256" key="4">
    <source>
        <dbReference type="ARBA" id="ARBA00023163"/>
    </source>
</evidence>
<dbReference type="InterPro" id="IPR036390">
    <property type="entry name" value="WH_DNA-bd_sf"/>
</dbReference>
<name>A0AAJ1BHG3_9GAMM</name>
<dbReference type="AlphaFoldDB" id="A0AAJ1BHG3"/>
<protein>
    <submittedName>
        <fullName evidence="6">LysR family transcriptional regulator</fullName>
    </submittedName>
</protein>
<keyword evidence="3" id="KW-0238">DNA-binding</keyword>
<keyword evidence="2" id="KW-0805">Transcription regulation</keyword>
<dbReference type="Pfam" id="PF00126">
    <property type="entry name" value="HTH_1"/>
    <property type="match status" value="1"/>
</dbReference>
<dbReference type="Pfam" id="PF03466">
    <property type="entry name" value="LysR_substrate"/>
    <property type="match status" value="1"/>
</dbReference>
<evidence type="ECO:0000313" key="7">
    <source>
        <dbReference type="Proteomes" id="UP001297581"/>
    </source>
</evidence>
<evidence type="ECO:0000256" key="1">
    <source>
        <dbReference type="ARBA" id="ARBA00009437"/>
    </source>
</evidence>
<dbReference type="SUPFAM" id="SSF53850">
    <property type="entry name" value="Periplasmic binding protein-like II"/>
    <property type="match status" value="1"/>
</dbReference>
<dbReference type="RefSeq" id="WP_240591066.1">
    <property type="nucleotide sequence ID" value="NZ_JAKUDL010000003.1"/>
</dbReference>
<organism evidence="6 7">
    <name type="scientific">Shewanella zhuhaiensis</name>
    <dbReference type="NCBI Taxonomy" id="2919576"/>
    <lineage>
        <taxon>Bacteria</taxon>
        <taxon>Pseudomonadati</taxon>
        <taxon>Pseudomonadota</taxon>
        <taxon>Gammaproteobacteria</taxon>
        <taxon>Alteromonadales</taxon>
        <taxon>Shewanellaceae</taxon>
        <taxon>Shewanella</taxon>
    </lineage>
</organism>
<evidence type="ECO:0000256" key="3">
    <source>
        <dbReference type="ARBA" id="ARBA00023125"/>
    </source>
</evidence>
<dbReference type="SUPFAM" id="SSF46785">
    <property type="entry name" value="Winged helix' DNA-binding domain"/>
    <property type="match status" value="1"/>
</dbReference>
<dbReference type="GO" id="GO:0003700">
    <property type="term" value="F:DNA-binding transcription factor activity"/>
    <property type="evidence" value="ECO:0007669"/>
    <property type="project" value="InterPro"/>
</dbReference>
<proteinExistence type="inferred from homology"/>
<comment type="similarity">
    <text evidence="1">Belongs to the LysR transcriptional regulatory family.</text>
</comment>
<dbReference type="PANTHER" id="PTHR30126">
    <property type="entry name" value="HTH-TYPE TRANSCRIPTIONAL REGULATOR"/>
    <property type="match status" value="1"/>
</dbReference>
<sequence>MPSIDQLKVLKAVVECGSLRLAADSLCKTQPALTHAIRQLESQLGLRLFSREAYRLALTDEGKRIHQLALRTLETHNELLQVATFLAGGNEASVTLAVEASFELAPILPAFETVQAEFPACEIVIRQEYLTGAVELVQKDLAELCISPVNPALSPGVRLQSQFLTRGEMVNVVSPKLLARHPELHSVAQLKDEYQILVQDSGSGTRGLKLGVQSAQRHWYVNSFATKLSLIEQGMGWGRLPLWMIKTALEEGRLLVPALNDCSAREQFGYSLVRRADGAPGPVATRLWQALAGMAAL</sequence>
<dbReference type="InterPro" id="IPR000847">
    <property type="entry name" value="LysR_HTH_N"/>
</dbReference>
<dbReference type="Gene3D" id="3.40.190.290">
    <property type="match status" value="1"/>
</dbReference>
<accession>A0AAJ1BHG3</accession>
<keyword evidence="7" id="KW-1185">Reference proteome</keyword>
<keyword evidence="4" id="KW-0804">Transcription</keyword>
<gene>
    <name evidence="6" type="ORF">MJ923_10675</name>
</gene>
<dbReference type="InterPro" id="IPR005119">
    <property type="entry name" value="LysR_subst-bd"/>
</dbReference>
<feature type="domain" description="HTH lysR-type" evidence="5">
    <location>
        <begin position="2"/>
        <end position="59"/>
    </location>
</feature>
<dbReference type="GO" id="GO:0000976">
    <property type="term" value="F:transcription cis-regulatory region binding"/>
    <property type="evidence" value="ECO:0007669"/>
    <property type="project" value="TreeGrafter"/>
</dbReference>